<evidence type="ECO:0000259" key="5">
    <source>
        <dbReference type="Pfam" id="PF08281"/>
    </source>
</evidence>
<dbReference type="PANTHER" id="PTHR43133">
    <property type="entry name" value="RNA POLYMERASE ECF-TYPE SIGMA FACTO"/>
    <property type="match status" value="1"/>
</dbReference>
<dbReference type="Gene3D" id="1.10.10.10">
    <property type="entry name" value="Winged helix-like DNA-binding domain superfamily/Winged helix DNA-binding domain"/>
    <property type="match status" value="1"/>
</dbReference>
<dbReference type="PANTHER" id="PTHR43133:SF25">
    <property type="entry name" value="RNA POLYMERASE SIGMA FACTOR RFAY-RELATED"/>
    <property type="match status" value="1"/>
</dbReference>
<dbReference type="EMBL" id="NJGU01000001">
    <property type="protein sequence ID" value="OWY31415.1"/>
    <property type="molecule type" value="Genomic_DNA"/>
</dbReference>
<evidence type="ECO:0000256" key="1">
    <source>
        <dbReference type="ARBA" id="ARBA00010641"/>
    </source>
</evidence>
<dbReference type="GO" id="GO:0006352">
    <property type="term" value="P:DNA-templated transcription initiation"/>
    <property type="evidence" value="ECO:0007669"/>
    <property type="project" value="InterPro"/>
</dbReference>
<evidence type="ECO:0000313" key="7">
    <source>
        <dbReference type="EMBL" id="OWY31415.1"/>
    </source>
</evidence>
<evidence type="ECO:0000256" key="2">
    <source>
        <dbReference type="ARBA" id="ARBA00023015"/>
    </source>
</evidence>
<sequence>MSQDFTDDDLRELLPRLRRFACSLTRNENSADDLVQSCLERALSRRERRGEGDLRAWMFQIMYRRFIDGERRAKRYAGLLSLFSSREEELAPSPEDIALSRAALADFARLQPEQRALLVLVSVEGLSYQEAAATLDIPIGTVMSRLSRARRALRELNEGAPAAPNLRIMK</sequence>
<name>A0A246WWH6_9BURK</name>
<evidence type="ECO:0000256" key="4">
    <source>
        <dbReference type="ARBA" id="ARBA00023163"/>
    </source>
</evidence>
<keyword evidence="4" id="KW-0804">Transcription</keyword>
<keyword evidence="2" id="KW-0805">Transcription regulation</keyword>
<evidence type="ECO:0000259" key="6">
    <source>
        <dbReference type="Pfam" id="PF22029"/>
    </source>
</evidence>
<dbReference type="InterPro" id="IPR014284">
    <property type="entry name" value="RNA_pol_sigma-70_dom"/>
</dbReference>
<dbReference type="Proteomes" id="UP000197596">
    <property type="component" value="Unassembled WGS sequence"/>
</dbReference>
<accession>A0A246WWH6</accession>
<gene>
    <name evidence="7" type="ORF">CEJ42_00585</name>
</gene>
<evidence type="ECO:0000313" key="8">
    <source>
        <dbReference type="Proteomes" id="UP000197596"/>
    </source>
</evidence>
<dbReference type="RefSeq" id="WP_088750182.1">
    <property type="nucleotide sequence ID" value="NZ_NJGU01000001.1"/>
</dbReference>
<dbReference type="InterPro" id="IPR036388">
    <property type="entry name" value="WH-like_DNA-bd_sf"/>
</dbReference>
<dbReference type="InterPro" id="IPR013324">
    <property type="entry name" value="RNA_pol_sigma_r3/r4-like"/>
</dbReference>
<feature type="domain" description="RNA polymerase sigma factor 70 region 4 type 2" evidence="5">
    <location>
        <begin position="108"/>
        <end position="153"/>
    </location>
</feature>
<comment type="caution">
    <text evidence="7">The sequence shown here is derived from an EMBL/GenBank/DDBJ whole genome shotgun (WGS) entry which is preliminary data.</text>
</comment>
<protein>
    <submittedName>
        <fullName evidence="7">RNA polymerase subunit sigma-24</fullName>
    </submittedName>
</protein>
<dbReference type="GO" id="GO:0003677">
    <property type="term" value="F:DNA binding"/>
    <property type="evidence" value="ECO:0007669"/>
    <property type="project" value="InterPro"/>
</dbReference>
<dbReference type="InterPro" id="IPR039425">
    <property type="entry name" value="RNA_pol_sigma-70-like"/>
</dbReference>
<reference evidence="7 8" key="1">
    <citation type="submission" date="2017-06" db="EMBL/GenBank/DDBJ databases">
        <title>Herbaspirillum phytohormonus sp. nov., isolated from the root nodule of Robinia pseudoacacia in lead-zinc mine.</title>
        <authorList>
            <person name="Fan M."/>
            <person name="Lin Y."/>
        </authorList>
    </citation>
    <scope>NUCLEOTIDE SEQUENCE [LARGE SCALE GENOMIC DNA]</scope>
    <source>
        <strain evidence="7 8">HZ10</strain>
    </source>
</reference>
<dbReference type="InterPro" id="IPR013325">
    <property type="entry name" value="RNA_pol_sigma_r2"/>
</dbReference>
<dbReference type="AlphaFoldDB" id="A0A246WWH6"/>
<dbReference type="Pfam" id="PF08281">
    <property type="entry name" value="Sigma70_r4_2"/>
    <property type="match status" value="1"/>
</dbReference>
<dbReference type="NCBIfam" id="TIGR02937">
    <property type="entry name" value="sigma70-ECF"/>
    <property type="match status" value="1"/>
</dbReference>
<comment type="similarity">
    <text evidence="1">Belongs to the sigma-70 factor family. ECF subfamily.</text>
</comment>
<evidence type="ECO:0000256" key="3">
    <source>
        <dbReference type="ARBA" id="ARBA00023082"/>
    </source>
</evidence>
<organism evidence="7 8">
    <name type="scientific">Herbaspirillum robiniae</name>
    <dbReference type="NCBI Taxonomy" id="2014887"/>
    <lineage>
        <taxon>Bacteria</taxon>
        <taxon>Pseudomonadati</taxon>
        <taxon>Pseudomonadota</taxon>
        <taxon>Betaproteobacteria</taxon>
        <taxon>Burkholderiales</taxon>
        <taxon>Oxalobacteraceae</taxon>
        <taxon>Herbaspirillum</taxon>
    </lineage>
</organism>
<dbReference type="SUPFAM" id="SSF88659">
    <property type="entry name" value="Sigma3 and sigma4 domains of RNA polymerase sigma factors"/>
    <property type="match status" value="1"/>
</dbReference>
<dbReference type="Gene3D" id="1.10.1740.10">
    <property type="match status" value="1"/>
</dbReference>
<dbReference type="GO" id="GO:0016987">
    <property type="term" value="F:sigma factor activity"/>
    <property type="evidence" value="ECO:0007669"/>
    <property type="project" value="UniProtKB-KW"/>
</dbReference>
<dbReference type="Pfam" id="PF22029">
    <property type="entry name" value="PhyR_sigma2"/>
    <property type="match status" value="1"/>
</dbReference>
<dbReference type="InterPro" id="IPR013249">
    <property type="entry name" value="RNA_pol_sigma70_r4_t2"/>
</dbReference>
<dbReference type="InterPro" id="IPR053866">
    <property type="entry name" value="PhyR_sigma2"/>
</dbReference>
<feature type="domain" description="PhyR sigma2" evidence="6">
    <location>
        <begin position="12"/>
        <end position="62"/>
    </location>
</feature>
<keyword evidence="3" id="KW-0731">Sigma factor</keyword>
<proteinExistence type="inferred from homology"/>
<dbReference type="SUPFAM" id="SSF88946">
    <property type="entry name" value="Sigma2 domain of RNA polymerase sigma factors"/>
    <property type="match status" value="1"/>
</dbReference>